<dbReference type="PANTHER" id="PTHR35011">
    <property type="entry name" value="2,3-DIKETO-L-GULONATE TRAP TRANSPORTER SMALL PERMEASE PROTEIN YIAM"/>
    <property type="match status" value="1"/>
</dbReference>
<keyword evidence="7 9" id="KW-0472">Membrane</keyword>
<feature type="transmembrane region" description="Helical" evidence="9">
    <location>
        <begin position="12"/>
        <end position="33"/>
    </location>
</feature>
<evidence type="ECO:0000313" key="11">
    <source>
        <dbReference type="EMBL" id="RVT54071.1"/>
    </source>
</evidence>
<evidence type="ECO:0000256" key="2">
    <source>
        <dbReference type="ARBA" id="ARBA00022448"/>
    </source>
</evidence>
<dbReference type="RefSeq" id="WP_128195888.1">
    <property type="nucleotide sequence ID" value="NZ_SACT01000001.1"/>
</dbReference>
<dbReference type="InterPro" id="IPR055348">
    <property type="entry name" value="DctQ"/>
</dbReference>
<name>A0A3S2UB68_9BURK</name>
<keyword evidence="2 9" id="KW-0813">Transport</keyword>
<evidence type="ECO:0000256" key="4">
    <source>
        <dbReference type="ARBA" id="ARBA00022519"/>
    </source>
</evidence>
<comment type="subunit">
    <text evidence="9">The complex comprises the extracytoplasmic solute receptor protein and the two transmembrane proteins.</text>
</comment>
<comment type="subcellular location">
    <subcellularLocation>
        <location evidence="1 9">Cell inner membrane</location>
        <topology evidence="1 9">Multi-pass membrane protein</topology>
    </subcellularLocation>
</comment>
<evidence type="ECO:0000259" key="10">
    <source>
        <dbReference type="Pfam" id="PF04290"/>
    </source>
</evidence>
<keyword evidence="12" id="KW-1185">Reference proteome</keyword>
<comment type="caution">
    <text evidence="11">The sequence shown here is derived from an EMBL/GenBank/DDBJ whole genome shotgun (WGS) entry which is preliminary data.</text>
</comment>
<evidence type="ECO:0000256" key="5">
    <source>
        <dbReference type="ARBA" id="ARBA00022692"/>
    </source>
</evidence>
<keyword evidence="3" id="KW-1003">Cell membrane</keyword>
<comment type="similarity">
    <text evidence="8 9">Belongs to the TRAP transporter small permease family.</text>
</comment>
<reference evidence="11 12" key="1">
    <citation type="submission" date="2019-01" db="EMBL/GenBank/DDBJ databases">
        <authorList>
            <person name="Chen W.-M."/>
        </authorList>
    </citation>
    <scope>NUCLEOTIDE SEQUENCE [LARGE SCALE GENOMIC DNA]</scope>
    <source>
        <strain evidence="11 12">ICH-3</strain>
    </source>
</reference>
<accession>A0A3S2UB68</accession>
<dbReference type="EMBL" id="SACT01000001">
    <property type="protein sequence ID" value="RVT54071.1"/>
    <property type="molecule type" value="Genomic_DNA"/>
</dbReference>
<evidence type="ECO:0000313" key="12">
    <source>
        <dbReference type="Proteomes" id="UP000288178"/>
    </source>
</evidence>
<dbReference type="PANTHER" id="PTHR35011:SF2">
    <property type="entry name" value="2,3-DIKETO-L-GULONATE TRAP TRANSPORTER SMALL PERMEASE PROTEIN YIAM"/>
    <property type="match status" value="1"/>
</dbReference>
<feature type="transmembrane region" description="Helical" evidence="9">
    <location>
        <begin position="121"/>
        <end position="139"/>
    </location>
</feature>
<evidence type="ECO:0000256" key="1">
    <source>
        <dbReference type="ARBA" id="ARBA00004429"/>
    </source>
</evidence>
<gene>
    <name evidence="11" type="ORF">ENE75_04175</name>
</gene>
<comment type="function">
    <text evidence="9">Part of the tripartite ATP-independent periplasmic (TRAP) transport system.</text>
</comment>
<evidence type="ECO:0000256" key="3">
    <source>
        <dbReference type="ARBA" id="ARBA00022475"/>
    </source>
</evidence>
<sequence length="175" mass="19345">MRWLDRLEEWIVIAMLVAMTGLTFVQVVLRYVFNSGFTWALELTTVFFAVMIFVGVAYGVRIGAHIGVDALLRLMPSGLKRGVSILVVLLCLVYAGIVIAGAWVYVSKMKMVGVELEDLPIPVWVVRAILPLGYALMAFRFGQVLWQLVTGKSDSLHLADEAAEAMKLKAEEAKA</sequence>
<feature type="transmembrane region" description="Helical" evidence="9">
    <location>
        <begin position="83"/>
        <end position="106"/>
    </location>
</feature>
<keyword evidence="6 9" id="KW-1133">Transmembrane helix</keyword>
<keyword evidence="5 9" id="KW-0812">Transmembrane</keyword>
<proteinExistence type="inferred from homology"/>
<evidence type="ECO:0000256" key="8">
    <source>
        <dbReference type="ARBA" id="ARBA00038436"/>
    </source>
</evidence>
<dbReference type="Pfam" id="PF04290">
    <property type="entry name" value="DctQ"/>
    <property type="match status" value="1"/>
</dbReference>
<dbReference type="GO" id="GO:0015740">
    <property type="term" value="P:C4-dicarboxylate transport"/>
    <property type="evidence" value="ECO:0007669"/>
    <property type="project" value="TreeGrafter"/>
</dbReference>
<evidence type="ECO:0000256" key="6">
    <source>
        <dbReference type="ARBA" id="ARBA00022989"/>
    </source>
</evidence>
<feature type="domain" description="Tripartite ATP-independent periplasmic transporters DctQ component" evidence="10">
    <location>
        <begin position="19"/>
        <end position="150"/>
    </location>
</feature>
<dbReference type="Proteomes" id="UP000288178">
    <property type="component" value="Unassembled WGS sequence"/>
</dbReference>
<dbReference type="AlphaFoldDB" id="A0A3S2UB68"/>
<feature type="transmembrane region" description="Helical" evidence="9">
    <location>
        <begin position="39"/>
        <end position="62"/>
    </location>
</feature>
<dbReference type="GO" id="GO:0022857">
    <property type="term" value="F:transmembrane transporter activity"/>
    <property type="evidence" value="ECO:0007669"/>
    <property type="project" value="UniProtKB-UniRule"/>
</dbReference>
<dbReference type="GO" id="GO:0005886">
    <property type="term" value="C:plasma membrane"/>
    <property type="evidence" value="ECO:0007669"/>
    <property type="project" value="UniProtKB-SubCell"/>
</dbReference>
<keyword evidence="4 9" id="KW-0997">Cell inner membrane</keyword>
<organism evidence="11 12">
    <name type="scientific">Rubrivivax albus</name>
    <dbReference type="NCBI Taxonomy" id="2499835"/>
    <lineage>
        <taxon>Bacteria</taxon>
        <taxon>Pseudomonadati</taxon>
        <taxon>Pseudomonadota</taxon>
        <taxon>Betaproteobacteria</taxon>
        <taxon>Burkholderiales</taxon>
        <taxon>Sphaerotilaceae</taxon>
        <taxon>Rubrivivax</taxon>
    </lineage>
</organism>
<evidence type="ECO:0000256" key="7">
    <source>
        <dbReference type="ARBA" id="ARBA00023136"/>
    </source>
</evidence>
<protein>
    <recommendedName>
        <fullName evidence="9">TRAP transporter small permease protein</fullName>
    </recommendedName>
</protein>
<dbReference type="InterPro" id="IPR007387">
    <property type="entry name" value="TRAP_DctQ"/>
</dbReference>
<dbReference type="OrthoDB" id="9791324at2"/>
<evidence type="ECO:0000256" key="9">
    <source>
        <dbReference type="RuleBase" id="RU369079"/>
    </source>
</evidence>